<protein>
    <submittedName>
        <fullName evidence="6">Uncharacterized protein</fullName>
    </submittedName>
</protein>
<keyword evidence="7" id="KW-1185">Reference proteome</keyword>
<evidence type="ECO:0000256" key="4">
    <source>
        <dbReference type="ARBA" id="ARBA00023242"/>
    </source>
</evidence>
<reference evidence="6" key="1">
    <citation type="submission" date="2021-01" db="UniProtKB">
        <authorList>
            <consortium name="EnsemblPlants"/>
        </authorList>
    </citation>
    <scope>IDENTIFICATION</scope>
</reference>
<dbReference type="AlphaFoldDB" id="A0A7N0UHF0"/>
<proteinExistence type="predicted"/>
<keyword evidence="2" id="KW-0805">Transcription regulation</keyword>
<comment type="subcellular location">
    <subcellularLocation>
        <location evidence="1">Nucleus</location>
    </subcellularLocation>
</comment>
<feature type="compositionally biased region" description="Basic residues" evidence="5">
    <location>
        <begin position="143"/>
        <end position="159"/>
    </location>
</feature>
<evidence type="ECO:0000256" key="3">
    <source>
        <dbReference type="ARBA" id="ARBA00023163"/>
    </source>
</evidence>
<evidence type="ECO:0000256" key="5">
    <source>
        <dbReference type="SAM" id="MobiDB-lite"/>
    </source>
</evidence>
<dbReference type="Proteomes" id="UP000594263">
    <property type="component" value="Unplaced"/>
</dbReference>
<accession>A0A7N0UHF0</accession>
<organism evidence="6 7">
    <name type="scientific">Kalanchoe fedtschenkoi</name>
    <name type="common">Lavender scallops</name>
    <name type="synonym">South American air plant</name>
    <dbReference type="NCBI Taxonomy" id="63787"/>
    <lineage>
        <taxon>Eukaryota</taxon>
        <taxon>Viridiplantae</taxon>
        <taxon>Streptophyta</taxon>
        <taxon>Embryophyta</taxon>
        <taxon>Tracheophyta</taxon>
        <taxon>Spermatophyta</taxon>
        <taxon>Magnoliopsida</taxon>
        <taxon>eudicotyledons</taxon>
        <taxon>Gunneridae</taxon>
        <taxon>Pentapetalae</taxon>
        <taxon>Saxifragales</taxon>
        <taxon>Crassulaceae</taxon>
        <taxon>Kalanchoe</taxon>
    </lineage>
</organism>
<evidence type="ECO:0000256" key="2">
    <source>
        <dbReference type="ARBA" id="ARBA00023015"/>
    </source>
</evidence>
<evidence type="ECO:0000256" key="1">
    <source>
        <dbReference type="ARBA" id="ARBA00004123"/>
    </source>
</evidence>
<sequence>MNRESSKYGGGPKELTGALDLIDHFKLVRYHEFFCKTSIPSSVSKAHYLSNVVGATDISKGDGMQLSQLVQNIMSSAEKREHIQVFDLDNLSEAFKFRGPCVLPRGVQGISSVLGLSKLESKDKEKNNKKIGVLIKEKDQGSNHKHRSKHMGKNKKVKSSHKDATTEVKLLKKKRNHDVEENHNGFPRQKIK</sequence>
<feature type="region of interest" description="Disordered" evidence="5">
    <location>
        <begin position="127"/>
        <end position="192"/>
    </location>
</feature>
<dbReference type="Gramene" id="Kaladp0068s0068.1.v1.1">
    <property type="protein sequence ID" value="Kaladp0068s0068.1.v1.1"/>
    <property type="gene ID" value="Kaladp0068s0068.v1.1"/>
</dbReference>
<dbReference type="GO" id="GO:0003712">
    <property type="term" value="F:transcription coregulator activity"/>
    <property type="evidence" value="ECO:0007669"/>
    <property type="project" value="InterPro"/>
</dbReference>
<evidence type="ECO:0000313" key="7">
    <source>
        <dbReference type="Proteomes" id="UP000594263"/>
    </source>
</evidence>
<keyword evidence="4" id="KW-0539">Nucleus</keyword>
<evidence type="ECO:0000313" key="6">
    <source>
        <dbReference type="EnsemblPlants" id="Kaladp0068s0068.1.v1.1"/>
    </source>
</evidence>
<dbReference type="InterPro" id="IPR019403">
    <property type="entry name" value="Mediator_Med19_met"/>
</dbReference>
<keyword evidence="3" id="KW-0804">Transcription</keyword>
<name>A0A7N0UHF0_KALFE</name>
<dbReference type="PANTHER" id="PTHR22536:SF1">
    <property type="entry name" value="MEDIATOR OF RNA POLYMERASE II TRANSCRIPTION SUBUNIT 19"/>
    <property type="match status" value="1"/>
</dbReference>
<dbReference type="GO" id="GO:0016592">
    <property type="term" value="C:mediator complex"/>
    <property type="evidence" value="ECO:0007669"/>
    <property type="project" value="InterPro"/>
</dbReference>
<dbReference type="EnsemblPlants" id="Kaladp0068s0068.1.v1.1">
    <property type="protein sequence ID" value="Kaladp0068s0068.1.v1.1"/>
    <property type="gene ID" value="Kaladp0068s0068.v1.1"/>
</dbReference>
<dbReference type="OMA" id="NIMSSAE"/>
<dbReference type="GO" id="GO:0045944">
    <property type="term" value="P:positive regulation of transcription by RNA polymerase II"/>
    <property type="evidence" value="ECO:0007669"/>
    <property type="project" value="TreeGrafter"/>
</dbReference>
<dbReference type="PANTHER" id="PTHR22536">
    <property type="entry name" value="LUNG CANCER METASTASIS-RELATED LCMR1 PROTEIN"/>
    <property type="match status" value="1"/>
</dbReference>
<feature type="compositionally biased region" description="Basic and acidic residues" evidence="5">
    <location>
        <begin position="160"/>
        <end position="170"/>
    </location>
</feature>